<organism evidence="1 2">
    <name type="scientific">Cricetulus griseus</name>
    <name type="common">Chinese hamster</name>
    <name type="synonym">Cricetulus barabensis griseus</name>
    <dbReference type="NCBI Taxonomy" id="10029"/>
    <lineage>
        <taxon>Eukaryota</taxon>
        <taxon>Metazoa</taxon>
        <taxon>Chordata</taxon>
        <taxon>Craniata</taxon>
        <taxon>Vertebrata</taxon>
        <taxon>Euteleostomi</taxon>
        <taxon>Mammalia</taxon>
        <taxon>Eutheria</taxon>
        <taxon>Euarchontoglires</taxon>
        <taxon>Glires</taxon>
        <taxon>Rodentia</taxon>
        <taxon>Myomorpha</taxon>
        <taxon>Muroidea</taxon>
        <taxon>Cricetidae</taxon>
        <taxon>Cricetinae</taxon>
        <taxon>Cricetulus</taxon>
    </lineage>
</organism>
<accession>A0A061HX26</accession>
<reference evidence="2" key="1">
    <citation type="journal article" date="2013" name="Nat. Biotechnol.">
        <title>Chinese hamster genome sequenced from sorted chromosomes.</title>
        <authorList>
            <person name="Brinkrolf K."/>
            <person name="Rupp O."/>
            <person name="Laux H."/>
            <person name="Kollin F."/>
            <person name="Ernst W."/>
            <person name="Linke B."/>
            <person name="Kofler R."/>
            <person name="Romand S."/>
            <person name="Hesse F."/>
            <person name="Budach W.E."/>
            <person name="Galosy S."/>
            <person name="Muller D."/>
            <person name="Noll T."/>
            <person name="Wienberg J."/>
            <person name="Jostock T."/>
            <person name="Leonard M."/>
            <person name="Grillari J."/>
            <person name="Tauch A."/>
            <person name="Goesmann A."/>
            <person name="Helk B."/>
            <person name="Mott J.E."/>
            <person name="Puhler A."/>
            <person name="Borth N."/>
        </authorList>
    </citation>
    <scope>NUCLEOTIDE SEQUENCE [LARGE SCALE GENOMIC DNA]</scope>
    <source>
        <strain evidence="2">17A/GY</strain>
    </source>
</reference>
<proteinExistence type="predicted"/>
<sequence length="252" mass="28761">MLPLLCPDFQLSEAAAGFWKRRYTMLKKYAALLYCFAYSLYQVFLRIHKGEVRDSQSIRGHYDGEIDKRALNSVSLENLTVDKDRAKKNHTMVQKTADVCARFQINADGHYSSAFVLAAGCCCALMVMTSSLSGTMSLSNRNLVLPKLFEKSSHTLSCFQELDNVSSEMENRTQLPKIDPMMLCLQGRIDVCETEVKQTQRLFDVGALPNFMLFPYTLCIFEFVYTVDFIDIFTCVEPSLYPWDDAYLSMVD</sequence>
<protein>
    <submittedName>
        <fullName evidence="1">Uncharacterized protein</fullName>
    </submittedName>
</protein>
<dbReference type="EMBL" id="KE686145">
    <property type="protein sequence ID" value="ERE63158.1"/>
    <property type="molecule type" value="Genomic_DNA"/>
</dbReference>
<name>A0A061HX26_CRIGR</name>
<evidence type="ECO:0000313" key="1">
    <source>
        <dbReference type="EMBL" id="ERE63158.1"/>
    </source>
</evidence>
<gene>
    <name evidence="1" type="ORF">H671_xg20743</name>
</gene>
<dbReference type="AlphaFoldDB" id="A0A061HX26"/>
<dbReference type="Proteomes" id="UP000030759">
    <property type="component" value="Unassembled WGS sequence"/>
</dbReference>
<evidence type="ECO:0000313" key="2">
    <source>
        <dbReference type="Proteomes" id="UP000030759"/>
    </source>
</evidence>